<name>A0A0R0CZ35_9GAMM</name>
<dbReference type="GO" id="GO:0016209">
    <property type="term" value="F:antioxidant activity"/>
    <property type="evidence" value="ECO:0007669"/>
    <property type="project" value="InterPro"/>
</dbReference>
<keyword evidence="2" id="KW-0201">Cytochrome c-type biogenesis</keyword>
<evidence type="ECO:0000313" key="6">
    <source>
        <dbReference type="EMBL" id="KRG71415.1"/>
    </source>
</evidence>
<dbReference type="InterPro" id="IPR050553">
    <property type="entry name" value="Thioredoxin_ResA/DsbE_sf"/>
</dbReference>
<dbReference type="PROSITE" id="PS51352">
    <property type="entry name" value="THIOREDOXIN_2"/>
    <property type="match status" value="1"/>
</dbReference>
<keyword evidence="7" id="KW-1185">Reference proteome</keyword>
<dbReference type="InterPro" id="IPR036249">
    <property type="entry name" value="Thioredoxin-like_sf"/>
</dbReference>
<evidence type="ECO:0000259" key="5">
    <source>
        <dbReference type="PROSITE" id="PS51352"/>
    </source>
</evidence>
<protein>
    <recommendedName>
        <fullName evidence="5">Thioredoxin domain-containing protein</fullName>
    </recommendedName>
</protein>
<dbReference type="SUPFAM" id="SSF52833">
    <property type="entry name" value="Thioredoxin-like"/>
    <property type="match status" value="1"/>
</dbReference>
<dbReference type="Proteomes" id="UP000051863">
    <property type="component" value="Unassembled WGS sequence"/>
</dbReference>
<dbReference type="GO" id="GO:0030313">
    <property type="term" value="C:cell envelope"/>
    <property type="evidence" value="ECO:0007669"/>
    <property type="project" value="UniProtKB-SubCell"/>
</dbReference>
<dbReference type="InterPro" id="IPR013766">
    <property type="entry name" value="Thioredoxin_domain"/>
</dbReference>
<feature type="domain" description="Thioredoxin" evidence="5">
    <location>
        <begin position="35"/>
        <end position="182"/>
    </location>
</feature>
<dbReference type="Gene3D" id="3.40.30.10">
    <property type="entry name" value="Glutaredoxin"/>
    <property type="match status" value="1"/>
</dbReference>
<dbReference type="PROSITE" id="PS00194">
    <property type="entry name" value="THIOREDOXIN_1"/>
    <property type="match status" value="1"/>
</dbReference>
<comment type="subcellular location">
    <subcellularLocation>
        <location evidence="1">Cell envelope</location>
    </subcellularLocation>
</comment>
<dbReference type="Pfam" id="PF00578">
    <property type="entry name" value="AhpC-TSA"/>
    <property type="match status" value="1"/>
</dbReference>
<proteinExistence type="predicted"/>
<dbReference type="PANTHER" id="PTHR42852">
    <property type="entry name" value="THIOL:DISULFIDE INTERCHANGE PROTEIN DSBE"/>
    <property type="match status" value="1"/>
</dbReference>
<evidence type="ECO:0000256" key="4">
    <source>
        <dbReference type="ARBA" id="ARBA00023284"/>
    </source>
</evidence>
<dbReference type="PATRIC" id="fig|405446.3.peg.3923"/>
<keyword evidence="4" id="KW-0676">Redox-active center</keyword>
<dbReference type="InterPro" id="IPR000866">
    <property type="entry name" value="AhpC/TSA"/>
</dbReference>
<reference evidence="6 7" key="1">
    <citation type="submission" date="2015-05" db="EMBL/GenBank/DDBJ databases">
        <title>Genome sequencing and analysis of members of genus Stenotrophomonas.</title>
        <authorList>
            <person name="Patil P.P."/>
            <person name="Midha S."/>
            <person name="Patil P.B."/>
        </authorList>
    </citation>
    <scope>NUCLEOTIDE SEQUENCE [LARGE SCALE GENOMIC DNA]</scope>
    <source>
        <strain evidence="6 7">DSM 18941</strain>
    </source>
</reference>
<comment type="caution">
    <text evidence="6">The sequence shown here is derived from an EMBL/GenBank/DDBJ whole genome shotgun (WGS) entry which is preliminary data.</text>
</comment>
<organism evidence="6 7">
    <name type="scientific">Stenotrophomonas terrae</name>
    <dbReference type="NCBI Taxonomy" id="405446"/>
    <lineage>
        <taxon>Bacteria</taxon>
        <taxon>Pseudomonadati</taxon>
        <taxon>Pseudomonadota</taxon>
        <taxon>Gammaproteobacteria</taxon>
        <taxon>Lysobacterales</taxon>
        <taxon>Lysobacteraceae</taxon>
        <taxon>Stenotrophomonas</taxon>
    </lineage>
</organism>
<evidence type="ECO:0000256" key="3">
    <source>
        <dbReference type="ARBA" id="ARBA00023157"/>
    </source>
</evidence>
<accession>A0A0R0CZ35</accession>
<dbReference type="AlphaFoldDB" id="A0A0R0CZ35"/>
<dbReference type="EMBL" id="LDJJ01000009">
    <property type="protein sequence ID" value="KRG71415.1"/>
    <property type="molecule type" value="Genomic_DNA"/>
</dbReference>
<sequence>MLASYKQELGEHPLIVQMEQAAAEHAKTQQLAEKFGPGKPYADIEAVGVDGKVVKLSEVLARNKLVLLDFWASWCGPCRGEFPHLLKVYREFQAHGFEIYAVSLDEDKADWTKAMQEEGGSNDLPWINLQAPGFEDSAAQTYGVVQLPQNYLIAGDGTIVGVGMREWDVERAVRAQIKKVEDASAR</sequence>
<evidence type="ECO:0000256" key="1">
    <source>
        <dbReference type="ARBA" id="ARBA00004196"/>
    </source>
</evidence>
<dbReference type="GO" id="GO:0017004">
    <property type="term" value="P:cytochrome complex assembly"/>
    <property type="evidence" value="ECO:0007669"/>
    <property type="project" value="UniProtKB-KW"/>
</dbReference>
<evidence type="ECO:0000256" key="2">
    <source>
        <dbReference type="ARBA" id="ARBA00022748"/>
    </source>
</evidence>
<keyword evidence="3" id="KW-1015">Disulfide bond</keyword>
<dbReference type="InterPro" id="IPR017937">
    <property type="entry name" value="Thioredoxin_CS"/>
</dbReference>
<gene>
    <name evidence="6" type="ORF">ABB27_03885</name>
</gene>
<dbReference type="GO" id="GO:0015036">
    <property type="term" value="F:disulfide oxidoreductase activity"/>
    <property type="evidence" value="ECO:0007669"/>
    <property type="project" value="UniProtKB-ARBA"/>
</dbReference>
<dbReference type="PANTHER" id="PTHR42852:SF6">
    <property type="entry name" value="THIOL:DISULFIDE INTERCHANGE PROTEIN DSBE"/>
    <property type="match status" value="1"/>
</dbReference>
<dbReference type="CDD" id="cd02966">
    <property type="entry name" value="TlpA_like_family"/>
    <property type="match status" value="1"/>
</dbReference>
<evidence type="ECO:0000313" key="7">
    <source>
        <dbReference type="Proteomes" id="UP000051863"/>
    </source>
</evidence>